<dbReference type="EMBL" id="JBHPBY010000070">
    <property type="protein sequence ID" value="MFC1849999.1"/>
    <property type="molecule type" value="Genomic_DNA"/>
</dbReference>
<name>A0ABV6YUX8_UNCC1</name>
<keyword evidence="2" id="KW-1185">Reference proteome</keyword>
<dbReference type="Pfam" id="PF10387">
    <property type="entry name" value="DUF2442"/>
    <property type="match status" value="1"/>
</dbReference>
<organism evidence="1 2">
    <name type="scientific">candidate division CSSED10-310 bacterium</name>
    <dbReference type="NCBI Taxonomy" id="2855610"/>
    <lineage>
        <taxon>Bacteria</taxon>
        <taxon>Bacteria division CSSED10-310</taxon>
    </lineage>
</organism>
<dbReference type="Proteomes" id="UP001594351">
    <property type="component" value="Unassembled WGS sequence"/>
</dbReference>
<sequence length="102" mass="11620">MNSLTTDTKTPRAQHVLVNEHTLTIDLYDGRTLSVPLTWFPRLLHGSAQERNKWRFVGNGEGIHWPDLDEDISVENLLAGKASFESQSSLKQWLEQRSNSTT</sequence>
<comment type="caution">
    <text evidence="1">The sequence shown here is derived from an EMBL/GenBank/DDBJ whole genome shotgun (WGS) entry which is preliminary data.</text>
</comment>
<dbReference type="Gene3D" id="3.30.2020.40">
    <property type="entry name" value="Uncharacterised protein PF10387, DUF2442"/>
    <property type="match status" value="1"/>
</dbReference>
<accession>A0ABV6YUX8</accession>
<protein>
    <submittedName>
        <fullName evidence="1">DUF2442 domain-containing protein</fullName>
    </submittedName>
</protein>
<evidence type="ECO:0000313" key="1">
    <source>
        <dbReference type="EMBL" id="MFC1849999.1"/>
    </source>
</evidence>
<dbReference type="InterPro" id="IPR018841">
    <property type="entry name" value="DUF2442"/>
</dbReference>
<gene>
    <name evidence="1" type="ORF">ACFL27_07400</name>
</gene>
<evidence type="ECO:0000313" key="2">
    <source>
        <dbReference type="Proteomes" id="UP001594351"/>
    </source>
</evidence>
<proteinExistence type="predicted"/>
<reference evidence="1 2" key="1">
    <citation type="submission" date="2024-09" db="EMBL/GenBank/DDBJ databases">
        <title>Laminarin stimulates single cell rates of sulfate reduction while oxygen inhibits transcriptomic activity in coastal marine sediment.</title>
        <authorList>
            <person name="Lindsay M."/>
            <person name="Orcutt B."/>
            <person name="Emerson D."/>
            <person name="Stepanauskas R."/>
            <person name="D'Angelo T."/>
        </authorList>
    </citation>
    <scope>NUCLEOTIDE SEQUENCE [LARGE SCALE GENOMIC DNA]</scope>
    <source>
        <strain evidence="1">SAG AM-311-K15</strain>
    </source>
</reference>